<dbReference type="EMBL" id="CP133148">
    <property type="protein sequence ID" value="WVT04597.1"/>
    <property type="molecule type" value="Genomic_DNA"/>
</dbReference>
<sequence>MWVSGRMSALTDKQIKNAKKEEKDYKLADGGGLNLFVLRTGTKSWRLRYRFDGKEKTLVIGNYPDVSLADARAERESAKETLKAGRDPSVVKKVEKLIGKKQTADTFEVIAREWHDLQKPHWVPKHAADVLDSLVKDVFPIIGKMPIRDIDAPTVLAVLRLVEKRDAKETARRIRQRLSSIFVYAIASGRATQDPAAVVREALAPMKKGRQPAITDIDKAREMLLAAWSTPAHPVTKLGLRMLVLTAVRPGTLISTPWTEWNVLDEDDPVWVIPAARMKLKLQHKDDENRDHLVPMPSQAMETMRVLRSLTGRGPFVLPNGRHAHKHMSENGLGYLLNRAGYHHKHVPHGFRSTFSTVMNERYPVDRAIIDLMLAHTPKDKVEGAYNRAEHIERRKELAQLWADIILKDMPSAEELLHGPRKNLKQVEAVTLEPRARRRGSASPLQ</sequence>
<feature type="domain" description="Core-binding (CB)" evidence="7">
    <location>
        <begin position="105"/>
        <end position="186"/>
    </location>
</feature>
<dbReference type="Pfam" id="PF22022">
    <property type="entry name" value="Phage_int_M"/>
    <property type="match status" value="1"/>
</dbReference>
<gene>
    <name evidence="8" type="ORF">RB548_04085</name>
</gene>
<dbReference type="InterPro" id="IPR038488">
    <property type="entry name" value="Integrase_DNA-bd_sf"/>
</dbReference>
<dbReference type="PROSITE" id="PS51900">
    <property type="entry name" value="CB"/>
    <property type="match status" value="1"/>
</dbReference>
<evidence type="ECO:0000259" key="7">
    <source>
        <dbReference type="PROSITE" id="PS51900"/>
    </source>
</evidence>
<reference evidence="8" key="1">
    <citation type="submission" date="2023-08" db="EMBL/GenBank/DDBJ databases">
        <title>Complete genome sequence of Sinorhizobium chiapanecum ITTG S70 isolated from Acaciella angustissima nodules in Chiapas-Mexico.</title>
        <authorList>
            <person name="Rincon-Rosales R."/>
            <person name="Rogel M.A."/>
            <person name="Rincon-Medina C.I."/>
            <person name="Guerrero G."/>
            <person name="Manzano-Gomez L.A."/>
            <person name="Lopez-Lopez A."/>
            <person name="Rincon Molina F.A."/>
            <person name="Martinez-Romero E."/>
        </authorList>
    </citation>
    <scope>NUCLEOTIDE SEQUENCE</scope>
    <source>
        <strain evidence="8">ITTG S70</strain>
    </source>
</reference>
<dbReference type="InterPro" id="IPR013762">
    <property type="entry name" value="Integrase-like_cat_sf"/>
</dbReference>
<dbReference type="GO" id="GO:0003677">
    <property type="term" value="F:DNA binding"/>
    <property type="evidence" value="ECO:0007669"/>
    <property type="project" value="UniProtKB-KW"/>
</dbReference>
<dbReference type="Gene3D" id="1.10.150.130">
    <property type="match status" value="1"/>
</dbReference>
<dbReference type="InterPro" id="IPR025166">
    <property type="entry name" value="Integrase_DNA_bind_dom"/>
</dbReference>
<keyword evidence="9" id="KW-1185">Reference proteome</keyword>
<dbReference type="Gene3D" id="3.30.160.390">
    <property type="entry name" value="Integrase, DNA-binding domain"/>
    <property type="match status" value="1"/>
</dbReference>
<dbReference type="SUPFAM" id="SSF56349">
    <property type="entry name" value="DNA breaking-rejoining enzymes"/>
    <property type="match status" value="1"/>
</dbReference>
<evidence type="ECO:0000256" key="2">
    <source>
        <dbReference type="ARBA" id="ARBA00022908"/>
    </source>
</evidence>
<dbReference type="InterPro" id="IPR044068">
    <property type="entry name" value="CB"/>
</dbReference>
<proteinExistence type="inferred from homology"/>
<evidence type="ECO:0000256" key="4">
    <source>
        <dbReference type="ARBA" id="ARBA00023172"/>
    </source>
</evidence>
<feature type="domain" description="Tyr recombinase" evidence="6">
    <location>
        <begin position="210"/>
        <end position="403"/>
    </location>
</feature>
<evidence type="ECO:0000313" key="8">
    <source>
        <dbReference type="EMBL" id="WVT04597.1"/>
    </source>
</evidence>
<dbReference type="InterPro" id="IPR011010">
    <property type="entry name" value="DNA_brk_join_enz"/>
</dbReference>
<dbReference type="InterPro" id="IPR010998">
    <property type="entry name" value="Integrase_recombinase_N"/>
</dbReference>
<dbReference type="InterPro" id="IPR050808">
    <property type="entry name" value="Phage_Integrase"/>
</dbReference>
<dbReference type="Pfam" id="PF00589">
    <property type="entry name" value="Phage_integrase"/>
    <property type="match status" value="1"/>
</dbReference>
<dbReference type="PANTHER" id="PTHR30629">
    <property type="entry name" value="PROPHAGE INTEGRASE"/>
    <property type="match status" value="1"/>
</dbReference>
<dbReference type="Gene3D" id="1.10.443.10">
    <property type="entry name" value="Intergrase catalytic core"/>
    <property type="match status" value="1"/>
</dbReference>
<keyword evidence="3 5" id="KW-0238">DNA-binding</keyword>
<keyword evidence="4" id="KW-0233">DNA recombination</keyword>
<dbReference type="PROSITE" id="PS51898">
    <property type="entry name" value="TYR_RECOMBINASE"/>
    <property type="match status" value="1"/>
</dbReference>
<name>A0ABZ2BAQ1_9HYPH</name>
<dbReference type="PANTHER" id="PTHR30629:SF2">
    <property type="entry name" value="PROPHAGE INTEGRASE INTS-RELATED"/>
    <property type="match status" value="1"/>
</dbReference>
<keyword evidence="2" id="KW-0229">DNA integration</keyword>
<dbReference type="InterPro" id="IPR053876">
    <property type="entry name" value="Phage_int_M"/>
</dbReference>
<protein>
    <submittedName>
        <fullName evidence="8">Integrase arm-type DNA-binding domain-containing protein</fullName>
    </submittedName>
</protein>
<evidence type="ECO:0000256" key="5">
    <source>
        <dbReference type="PROSITE-ProRule" id="PRU01248"/>
    </source>
</evidence>
<evidence type="ECO:0000256" key="3">
    <source>
        <dbReference type="ARBA" id="ARBA00023125"/>
    </source>
</evidence>
<dbReference type="CDD" id="cd00801">
    <property type="entry name" value="INT_P4_C"/>
    <property type="match status" value="1"/>
</dbReference>
<dbReference type="Proteomes" id="UP001432360">
    <property type="component" value="Chromosome"/>
</dbReference>
<organism evidence="8 9">
    <name type="scientific">Sinorhizobium chiapasense</name>
    <dbReference type="NCBI Taxonomy" id="501572"/>
    <lineage>
        <taxon>Bacteria</taxon>
        <taxon>Pseudomonadati</taxon>
        <taxon>Pseudomonadota</taxon>
        <taxon>Alphaproteobacteria</taxon>
        <taxon>Hyphomicrobiales</taxon>
        <taxon>Rhizobiaceae</taxon>
        <taxon>Sinorhizobium/Ensifer group</taxon>
        <taxon>Sinorhizobium</taxon>
    </lineage>
</organism>
<dbReference type="RefSeq" id="WP_331373758.1">
    <property type="nucleotide sequence ID" value="NZ_CP133148.1"/>
</dbReference>
<dbReference type="InterPro" id="IPR002104">
    <property type="entry name" value="Integrase_catalytic"/>
</dbReference>
<evidence type="ECO:0000256" key="1">
    <source>
        <dbReference type="ARBA" id="ARBA00008857"/>
    </source>
</evidence>
<evidence type="ECO:0000313" key="9">
    <source>
        <dbReference type="Proteomes" id="UP001432360"/>
    </source>
</evidence>
<accession>A0ABZ2BAQ1</accession>
<dbReference type="Pfam" id="PF13356">
    <property type="entry name" value="Arm-DNA-bind_3"/>
    <property type="match status" value="1"/>
</dbReference>
<comment type="similarity">
    <text evidence="1">Belongs to the 'phage' integrase family.</text>
</comment>
<evidence type="ECO:0000259" key="6">
    <source>
        <dbReference type="PROSITE" id="PS51898"/>
    </source>
</evidence>